<name>A0AAV4LZK6_BABCB</name>
<dbReference type="Proteomes" id="UP001497744">
    <property type="component" value="Unassembled WGS sequence"/>
</dbReference>
<evidence type="ECO:0000313" key="2">
    <source>
        <dbReference type="Proteomes" id="UP001497744"/>
    </source>
</evidence>
<proteinExistence type="predicted"/>
<dbReference type="AlphaFoldDB" id="A0AAV4LZK6"/>
<comment type="caution">
    <text evidence="1">The sequence shown here is derived from an EMBL/GenBank/DDBJ whole genome shotgun (WGS) entry which is preliminary data.</text>
</comment>
<keyword evidence="2" id="KW-1185">Reference proteome</keyword>
<evidence type="ECO:0000313" key="1">
    <source>
        <dbReference type="EMBL" id="GIX65593.1"/>
    </source>
</evidence>
<dbReference type="RefSeq" id="XP_067717662.1">
    <property type="nucleotide sequence ID" value="XM_067861561.1"/>
</dbReference>
<dbReference type="GeneID" id="94197074"/>
<organism evidence="1 2">
    <name type="scientific">Babesia caballi</name>
    <dbReference type="NCBI Taxonomy" id="5871"/>
    <lineage>
        <taxon>Eukaryota</taxon>
        <taxon>Sar</taxon>
        <taxon>Alveolata</taxon>
        <taxon>Apicomplexa</taxon>
        <taxon>Aconoidasida</taxon>
        <taxon>Piroplasmida</taxon>
        <taxon>Babesiidae</taxon>
        <taxon>Babesia</taxon>
    </lineage>
</organism>
<accession>A0AAV4LZK6</accession>
<protein>
    <submittedName>
        <fullName evidence="1">AAA family ATPase</fullName>
    </submittedName>
</protein>
<sequence length="905" mass="100443">MLLRKVRLGMRKLAHVKQQLTEEVALNQAVAELPAVQHLPSLGGALDIGKQNKRAADGRKVHVPNLLQSQPLGNPRQLHTYDPAVLLALTPHVVNDVVVLLVVLELLLGNQVAEKQHAGGYLRLHDVAVLNLSPHEVLAHGAPLQRLNRRHDRHAPLLEPLQGCLLELQVLVLKQAQRRHVFLHDVLVELEVPLRLDLAPHRLLVRHILDAQPVGHRLGALGGQHVGGGRNLLRREAEACDAQRQQRGVQRRDGGRRGLVEVVDAGQLNAVARLLHGAHFDERVVAVGAYPPLLARLARHADAVDDRERLVEELQEVADVGVGGDVTNVYFSVRLREERVQPDRSHPLGQRVAREHLRHRVLFGPRSSLGRRVVPEVVAAPLFGVPFTLTRLTPIVRPRHVVATALVSGSGILAVARISARAPAAAGRALPRAPLALVPAAAVASAALPHFRTCLRVNYAAEAVCFQLWGPNRDLGGTHSSPHRERPEDVAQPHDAVRVALLQPFNQLAELLPLCAVVHRVVLHERQRLQDAQDVLPADAEPRRRAQVGHAHRATEDLPVRPHLAVRALRRDHAHLSIRAHRDVHQRVLHLLARLVLERPLHHEDEVLVEQVDLGRRQHGFHRVAALARRLRAHVVVADADVGGRGVADVALPDAERGLQRDLVDGALAAGHVLEEVGRGHRRVAELARHRAADIQLLVALFRLVDERQRLQLVLHVVEGAVAVQNRAAQRVLDVQAPREFLRVCPFNDTAQAQNRRQQLLRLVVVNVRLQSLLLELGQTVRPIRENPQLGLQLLILFRIFTALGHQLLLDGLLGAYDEWDLVPRAEAGAGLIHAQRNRDVRQVRVGGVVLRVLRQLPSYEPRLRRDGALVEARVDLPERVVDPLHRVLRALCLVIRVLVAQDDR</sequence>
<gene>
    <name evidence="1" type="ORF">BcabD6B2_50280</name>
</gene>
<dbReference type="EMBL" id="BPLF01000005">
    <property type="protein sequence ID" value="GIX65593.1"/>
    <property type="molecule type" value="Genomic_DNA"/>
</dbReference>
<reference evidence="1 2" key="1">
    <citation type="submission" date="2021-06" db="EMBL/GenBank/DDBJ databases">
        <title>Genome sequence of Babesia caballi.</title>
        <authorList>
            <person name="Yamagishi J."/>
            <person name="Kidaka T."/>
            <person name="Ochi A."/>
        </authorList>
    </citation>
    <scope>NUCLEOTIDE SEQUENCE [LARGE SCALE GENOMIC DNA]</scope>
    <source>
        <strain evidence="1">USDA-D6B2</strain>
    </source>
</reference>